<name>A0ABV7Q840_9ACTN</name>
<protein>
    <submittedName>
        <fullName evidence="3">ADP-ribosyltransferase</fullName>
    </submittedName>
</protein>
<evidence type="ECO:0000256" key="1">
    <source>
        <dbReference type="SAM" id="MobiDB-lite"/>
    </source>
</evidence>
<evidence type="ECO:0000313" key="3">
    <source>
        <dbReference type="EMBL" id="MFC3495958.1"/>
    </source>
</evidence>
<feature type="compositionally biased region" description="Polar residues" evidence="1">
    <location>
        <begin position="1"/>
        <end position="13"/>
    </location>
</feature>
<gene>
    <name evidence="3" type="ORF">ACFO8M_26045</name>
</gene>
<dbReference type="RefSeq" id="WP_387980944.1">
    <property type="nucleotide sequence ID" value="NZ_JBHRWO010000022.1"/>
</dbReference>
<evidence type="ECO:0000313" key="4">
    <source>
        <dbReference type="Proteomes" id="UP001595712"/>
    </source>
</evidence>
<comment type="caution">
    <text evidence="3">The sequence shown here is derived from an EMBL/GenBank/DDBJ whole genome shotgun (WGS) entry which is preliminary data.</text>
</comment>
<dbReference type="InterPro" id="IPR003540">
    <property type="entry name" value="ADP-ribosyltransferase"/>
</dbReference>
<feature type="region of interest" description="Disordered" evidence="1">
    <location>
        <begin position="1"/>
        <end position="116"/>
    </location>
</feature>
<dbReference type="Proteomes" id="UP001595712">
    <property type="component" value="Unassembled WGS sequence"/>
</dbReference>
<keyword evidence="4" id="KW-1185">Reference proteome</keyword>
<dbReference type="PROSITE" id="PS51996">
    <property type="entry name" value="TR_MART"/>
    <property type="match status" value="1"/>
</dbReference>
<dbReference type="Pfam" id="PF03496">
    <property type="entry name" value="ADPrib_exo_Tox"/>
    <property type="match status" value="1"/>
</dbReference>
<evidence type="ECO:0000259" key="2">
    <source>
        <dbReference type="Pfam" id="PF03496"/>
    </source>
</evidence>
<sequence length="207" mass="22792">MVKSGSSSPTRTGSAGGKILSGVLDNPSTLRTAEGLKKAPPPVKPKPNRLKPFNDTDKANLRTYTNGGYLQINPYLRNPDGTGKPFRQKFQDKADAVSESLSKLPSEPGKTYRGSNLQKRPEELAKYQEGKIVKEDAFTSTSKNPGITESGQFAKDTRFTVNGKNGKNVTDYSDHDEEEILFDKGTDFMVDKVTHNGRFTDIEMTEV</sequence>
<proteinExistence type="predicted"/>
<accession>A0ABV7Q840</accession>
<dbReference type="EMBL" id="JBHRWO010000022">
    <property type="protein sequence ID" value="MFC3495958.1"/>
    <property type="molecule type" value="Genomic_DNA"/>
</dbReference>
<reference evidence="4" key="1">
    <citation type="journal article" date="2019" name="Int. J. Syst. Evol. Microbiol.">
        <title>The Global Catalogue of Microorganisms (GCM) 10K type strain sequencing project: providing services to taxonomists for standard genome sequencing and annotation.</title>
        <authorList>
            <consortium name="The Broad Institute Genomics Platform"/>
            <consortium name="The Broad Institute Genome Sequencing Center for Infectious Disease"/>
            <person name="Wu L."/>
            <person name="Ma J."/>
        </authorList>
    </citation>
    <scope>NUCLEOTIDE SEQUENCE [LARGE SCALE GENOMIC DNA]</scope>
    <source>
        <strain evidence="4">CGMCC 4.7396</strain>
    </source>
</reference>
<feature type="domain" description="ADP ribosyltransferase" evidence="2">
    <location>
        <begin position="54"/>
        <end position="196"/>
    </location>
</feature>
<dbReference type="SUPFAM" id="SSF56399">
    <property type="entry name" value="ADP-ribosylation"/>
    <property type="match status" value="1"/>
</dbReference>
<organism evidence="3 4">
    <name type="scientific">Glycomyces rhizosphaerae</name>
    <dbReference type="NCBI Taxonomy" id="2054422"/>
    <lineage>
        <taxon>Bacteria</taxon>
        <taxon>Bacillati</taxon>
        <taxon>Actinomycetota</taxon>
        <taxon>Actinomycetes</taxon>
        <taxon>Glycomycetales</taxon>
        <taxon>Glycomycetaceae</taxon>
        <taxon>Glycomyces</taxon>
    </lineage>
</organism>
<dbReference type="Gene3D" id="3.90.176.10">
    <property type="entry name" value="Toxin ADP-ribosyltransferase, Chain A, domain 1"/>
    <property type="match status" value="1"/>
</dbReference>